<dbReference type="Pfam" id="PF03330">
    <property type="entry name" value="DPBB_1"/>
    <property type="match status" value="1"/>
</dbReference>
<evidence type="ECO:0000256" key="2">
    <source>
        <dbReference type="ARBA" id="ARBA00023316"/>
    </source>
</evidence>
<evidence type="ECO:0000256" key="1">
    <source>
        <dbReference type="ARBA" id="ARBA00023239"/>
    </source>
</evidence>
<evidence type="ECO:0000313" key="8">
    <source>
        <dbReference type="Proteomes" id="UP000035287"/>
    </source>
</evidence>
<gene>
    <name evidence="3" type="primary">rlpA</name>
    <name evidence="7" type="ORF">AB433_06010</name>
</gene>
<keyword evidence="2 3" id="KW-0961">Cell wall biogenesis/degradation</keyword>
<feature type="domain" description="RlpA-like protein double-psi beta-barrel" evidence="6">
    <location>
        <begin position="2"/>
        <end position="86"/>
    </location>
</feature>
<evidence type="ECO:0000256" key="3">
    <source>
        <dbReference type="HAMAP-Rule" id="MF_02071"/>
    </source>
</evidence>
<dbReference type="GO" id="GO:0008932">
    <property type="term" value="F:lytic endotransglycosylase activity"/>
    <property type="evidence" value="ECO:0007669"/>
    <property type="project" value="UniProtKB-UniRule"/>
</dbReference>
<dbReference type="GO" id="GO:0071555">
    <property type="term" value="P:cell wall organization"/>
    <property type="evidence" value="ECO:0007669"/>
    <property type="project" value="UniProtKB-KW"/>
</dbReference>
<dbReference type="OrthoDB" id="9779128at2"/>
<comment type="similarity">
    <text evidence="3 4">Belongs to the RlpA family.</text>
</comment>
<evidence type="ECO:0000256" key="5">
    <source>
        <dbReference type="SAM" id="MobiDB-lite"/>
    </source>
</evidence>
<dbReference type="NCBIfam" id="TIGR00413">
    <property type="entry name" value="rlpA"/>
    <property type="match status" value="1"/>
</dbReference>
<dbReference type="HAMAP" id="MF_02071">
    <property type="entry name" value="RlpA"/>
    <property type="match status" value="1"/>
</dbReference>
<evidence type="ECO:0000313" key="7">
    <source>
        <dbReference type="EMBL" id="AKM11583.1"/>
    </source>
</evidence>
<dbReference type="Proteomes" id="UP000035287">
    <property type="component" value="Chromosome"/>
</dbReference>
<evidence type="ECO:0000259" key="6">
    <source>
        <dbReference type="Pfam" id="PF03330"/>
    </source>
</evidence>
<sequence length="92" mass="9947">MASWYGPKFAGRPTASGERFNPAEYTAAHRTLPFGSKVRVTSPRTGKSIVVRINDRGPFHGKRVIDLSEAAADAIGLKARGHDRVTLSLLEG</sequence>
<dbReference type="PANTHER" id="PTHR34183">
    <property type="entry name" value="ENDOLYTIC PEPTIDOGLYCAN TRANSGLYCOSYLASE RLPA"/>
    <property type="match status" value="1"/>
</dbReference>
<keyword evidence="7" id="KW-0449">Lipoprotein</keyword>
<keyword evidence="1 3" id="KW-0456">Lyase</keyword>
<accession>A0A0G3XMA0</accession>
<reference evidence="7 8" key="1">
    <citation type="submission" date="2015-06" db="EMBL/GenBank/DDBJ databases">
        <authorList>
            <person name="Zeng Y."/>
            <person name="Huang Y."/>
        </authorList>
    </citation>
    <scope>NUCLEOTIDE SEQUENCE [LARGE SCALE GENOMIC DNA]</scope>
    <source>
        <strain evidence="7 8">PQ-2</strain>
    </source>
</reference>
<keyword evidence="8" id="KW-1185">Reference proteome</keyword>
<comment type="function">
    <text evidence="3">Lytic transglycosylase with a strong preference for naked glycan strands that lack stem peptides.</text>
</comment>
<evidence type="ECO:0000256" key="4">
    <source>
        <dbReference type="RuleBase" id="RU003495"/>
    </source>
</evidence>
<dbReference type="AlphaFoldDB" id="A0A0G3XMA0"/>
<dbReference type="SUPFAM" id="SSF50685">
    <property type="entry name" value="Barwin-like endoglucanases"/>
    <property type="match status" value="1"/>
</dbReference>
<dbReference type="EC" id="4.2.2.-" evidence="3"/>
<dbReference type="CDD" id="cd22268">
    <property type="entry name" value="DPBB_RlpA-like"/>
    <property type="match status" value="1"/>
</dbReference>
<dbReference type="InterPro" id="IPR009009">
    <property type="entry name" value="RlpA-like_DPBB"/>
</dbReference>
<dbReference type="STRING" id="1348774.AB433_06010"/>
<dbReference type="PANTHER" id="PTHR34183:SF8">
    <property type="entry name" value="ENDOLYTIC PEPTIDOGLYCAN TRANSGLYCOSYLASE RLPA-RELATED"/>
    <property type="match status" value="1"/>
</dbReference>
<dbReference type="EMBL" id="CP011770">
    <property type="protein sequence ID" value="AKM11583.1"/>
    <property type="molecule type" value="Genomic_DNA"/>
</dbReference>
<dbReference type="PATRIC" id="fig|1348774.3.peg.1261"/>
<protein>
    <recommendedName>
        <fullName evidence="3">Endolytic peptidoglycan transglycosylase RlpA</fullName>
        <ecNumber evidence="3">4.2.2.-</ecNumber>
    </recommendedName>
</protein>
<dbReference type="InterPro" id="IPR012997">
    <property type="entry name" value="RplA"/>
</dbReference>
<organism evidence="7 8">
    <name type="scientific">Croceicoccus naphthovorans</name>
    <dbReference type="NCBI Taxonomy" id="1348774"/>
    <lineage>
        <taxon>Bacteria</taxon>
        <taxon>Pseudomonadati</taxon>
        <taxon>Pseudomonadota</taxon>
        <taxon>Alphaproteobacteria</taxon>
        <taxon>Sphingomonadales</taxon>
        <taxon>Erythrobacteraceae</taxon>
        <taxon>Croceicoccus</taxon>
    </lineage>
</organism>
<dbReference type="KEGG" id="cna:AB433_06010"/>
<proteinExistence type="inferred from homology"/>
<name>A0A0G3XMA0_9SPHN</name>
<dbReference type="InterPro" id="IPR034718">
    <property type="entry name" value="RlpA"/>
</dbReference>
<dbReference type="GO" id="GO:0000270">
    <property type="term" value="P:peptidoglycan metabolic process"/>
    <property type="evidence" value="ECO:0007669"/>
    <property type="project" value="UniProtKB-UniRule"/>
</dbReference>
<feature type="region of interest" description="Disordered" evidence="5">
    <location>
        <begin position="1"/>
        <end position="20"/>
    </location>
</feature>
<dbReference type="Gene3D" id="2.40.40.10">
    <property type="entry name" value="RlpA-like domain"/>
    <property type="match status" value="1"/>
</dbReference>
<dbReference type="InterPro" id="IPR036908">
    <property type="entry name" value="RlpA-like_sf"/>
</dbReference>